<proteinExistence type="predicted"/>
<protein>
    <submittedName>
        <fullName evidence="2">Uncharacterized protein</fullName>
    </submittedName>
</protein>
<organism evidence="2 3">
    <name type="scientific">Dokdonia ponticola</name>
    <dbReference type="NCBI Taxonomy" id="2041041"/>
    <lineage>
        <taxon>Bacteria</taxon>
        <taxon>Pseudomonadati</taxon>
        <taxon>Bacteroidota</taxon>
        <taxon>Flavobacteriia</taxon>
        <taxon>Flavobacteriales</taxon>
        <taxon>Flavobacteriaceae</taxon>
        <taxon>Dokdonia</taxon>
    </lineage>
</organism>
<name>A0ABV9I158_9FLAO</name>
<accession>A0ABV9I158</accession>
<feature type="transmembrane region" description="Helical" evidence="1">
    <location>
        <begin position="7"/>
        <end position="26"/>
    </location>
</feature>
<keyword evidence="1" id="KW-1133">Transmembrane helix</keyword>
<gene>
    <name evidence="2" type="ORF">ACFO3O_16210</name>
</gene>
<evidence type="ECO:0000256" key="1">
    <source>
        <dbReference type="SAM" id="Phobius"/>
    </source>
</evidence>
<keyword evidence="1" id="KW-0812">Transmembrane</keyword>
<feature type="transmembrane region" description="Helical" evidence="1">
    <location>
        <begin position="38"/>
        <end position="57"/>
    </location>
</feature>
<reference evidence="3" key="1">
    <citation type="journal article" date="2019" name="Int. J. Syst. Evol. Microbiol.">
        <title>The Global Catalogue of Microorganisms (GCM) 10K type strain sequencing project: providing services to taxonomists for standard genome sequencing and annotation.</title>
        <authorList>
            <consortium name="The Broad Institute Genomics Platform"/>
            <consortium name="The Broad Institute Genome Sequencing Center for Infectious Disease"/>
            <person name="Wu L."/>
            <person name="Ma J."/>
        </authorList>
    </citation>
    <scope>NUCLEOTIDE SEQUENCE [LARGE SCALE GENOMIC DNA]</scope>
    <source>
        <strain evidence="3">YJ-61-S</strain>
    </source>
</reference>
<evidence type="ECO:0000313" key="3">
    <source>
        <dbReference type="Proteomes" id="UP001596043"/>
    </source>
</evidence>
<keyword evidence="3" id="KW-1185">Reference proteome</keyword>
<dbReference type="EMBL" id="JBHSFV010000010">
    <property type="protein sequence ID" value="MFC4635455.1"/>
    <property type="molecule type" value="Genomic_DNA"/>
</dbReference>
<comment type="caution">
    <text evidence="2">The sequence shown here is derived from an EMBL/GenBank/DDBJ whole genome shotgun (WGS) entry which is preliminary data.</text>
</comment>
<evidence type="ECO:0000313" key="2">
    <source>
        <dbReference type="EMBL" id="MFC4635455.1"/>
    </source>
</evidence>
<keyword evidence="1" id="KW-0472">Membrane</keyword>
<sequence length="87" mass="10261">MHKARRILIILLFFGLIAVFVFGVYYQSQEDGLILGNQMIGLAVVGGFFVLMPLFIYHRWKNKKVDDYMLTKENILKMKEFNDSKER</sequence>
<dbReference type="RefSeq" id="WP_379980685.1">
    <property type="nucleotide sequence ID" value="NZ_JBHSFV010000010.1"/>
</dbReference>
<dbReference type="Proteomes" id="UP001596043">
    <property type="component" value="Unassembled WGS sequence"/>
</dbReference>